<evidence type="ECO:0008006" key="3">
    <source>
        <dbReference type="Google" id="ProtNLM"/>
    </source>
</evidence>
<name>A0A4P6X0P7_HYDPS</name>
<dbReference type="RefSeq" id="WP_133157431.1">
    <property type="nucleotide sequence ID" value="NZ_CP037867.1"/>
</dbReference>
<sequence>MTLPFEYQNPTLQFERFMVDARDCAGLPTTNMAWNMVVGVLHAFRRRLTVPQALAFAAVLPPVIRAIFIEDWPFDQAPVPFGGPDEWLADVRAVRTEHNFSPADSVVSVATALRRHVDVVAFERVLAQLPPEARRYWQARPAP</sequence>
<proteinExistence type="predicted"/>
<dbReference type="InterPro" id="IPR018727">
    <property type="entry name" value="DUF2267"/>
</dbReference>
<dbReference type="Gene3D" id="1.10.490.110">
    <property type="entry name" value="Uncharacterized conserved protein DUF2267"/>
    <property type="match status" value="1"/>
</dbReference>
<dbReference type="Proteomes" id="UP000293912">
    <property type="component" value="Chromosome"/>
</dbReference>
<protein>
    <recommendedName>
        <fullName evidence="3">DUF2267 domain-containing protein</fullName>
    </recommendedName>
</protein>
<dbReference type="AlphaFoldDB" id="A0A4P6X0P7"/>
<gene>
    <name evidence="1" type="ORF">HPF_18080</name>
</gene>
<reference evidence="1 2" key="1">
    <citation type="submission" date="2019-03" db="EMBL/GenBank/DDBJ databases">
        <authorList>
            <person name="Sebastian G."/>
            <person name="Baumann P."/>
            <person name="Ruckert C."/>
            <person name="Kalinowski J."/>
            <person name="Nebel B."/>
            <person name="Takors R."/>
            <person name="Blombach B."/>
        </authorList>
    </citation>
    <scope>NUCLEOTIDE SEQUENCE [LARGE SCALE GENOMIC DNA]</scope>
    <source>
        <strain evidence="1 2">DSM 1084</strain>
    </source>
</reference>
<evidence type="ECO:0000313" key="1">
    <source>
        <dbReference type="EMBL" id="QBM29610.1"/>
    </source>
</evidence>
<organism evidence="1 2">
    <name type="scientific">Hydrogenophaga pseudoflava</name>
    <name type="common">Pseudomonas carboxydoflava</name>
    <dbReference type="NCBI Taxonomy" id="47421"/>
    <lineage>
        <taxon>Bacteria</taxon>
        <taxon>Pseudomonadati</taxon>
        <taxon>Pseudomonadota</taxon>
        <taxon>Betaproteobacteria</taxon>
        <taxon>Burkholderiales</taxon>
        <taxon>Comamonadaceae</taxon>
        <taxon>Hydrogenophaga</taxon>
    </lineage>
</organism>
<keyword evidence="2" id="KW-1185">Reference proteome</keyword>
<dbReference type="InterPro" id="IPR038282">
    <property type="entry name" value="DUF2267_sf"/>
</dbReference>
<dbReference type="EMBL" id="CP037867">
    <property type="protein sequence ID" value="QBM29610.1"/>
    <property type="molecule type" value="Genomic_DNA"/>
</dbReference>
<evidence type="ECO:0000313" key="2">
    <source>
        <dbReference type="Proteomes" id="UP000293912"/>
    </source>
</evidence>
<dbReference type="KEGG" id="hpse:HPF_18080"/>
<accession>A0A4P6X0P7</accession>
<dbReference type="Pfam" id="PF10025">
    <property type="entry name" value="DUF2267"/>
    <property type="match status" value="1"/>
</dbReference>